<protein>
    <recommendedName>
        <fullName evidence="2">DUF8095 domain-containing protein</fullName>
    </recommendedName>
</protein>
<feature type="chain" id="PRO_5002704111" description="DUF8095 domain-containing protein" evidence="1">
    <location>
        <begin position="27"/>
        <end position="237"/>
    </location>
</feature>
<dbReference type="OrthoDB" id="5677005at2"/>
<dbReference type="Proteomes" id="UP000001114">
    <property type="component" value="Chromosome"/>
</dbReference>
<dbReference type="KEGG" id="asu:Asuc_0744"/>
<dbReference type="InterPro" id="IPR058408">
    <property type="entry name" value="DUF8095"/>
</dbReference>
<organism evidence="3 4">
    <name type="scientific">Actinobacillus succinogenes (strain ATCC 55618 / DSM 22257 / CCUG 43843 / 130Z)</name>
    <dbReference type="NCBI Taxonomy" id="339671"/>
    <lineage>
        <taxon>Bacteria</taxon>
        <taxon>Pseudomonadati</taxon>
        <taxon>Pseudomonadota</taxon>
        <taxon>Gammaproteobacteria</taxon>
        <taxon>Pasteurellales</taxon>
        <taxon>Pasteurellaceae</taxon>
        <taxon>Actinobacillus</taxon>
    </lineage>
</organism>
<feature type="domain" description="DUF8095" evidence="2">
    <location>
        <begin position="96"/>
        <end position="234"/>
    </location>
</feature>
<dbReference type="AlphaFoldDB" id="A6VMB9"/>
<proteinExistence type="predicted"/>
<dbReference type="PROSITE" id="PS51257">
    <property type="entry name" value="PROKAR_LIPOPROTEIN"/>
    <property type="match status" value="1"/>
</dbReference>
<feature type="signal peptide" evidence="1">
    <location>
        <begin position="1"/>
        <end position="26"/>
    </location>
</feature>
<gene>
    <name evidence="3" type="ordered locus">Asuc_0744</name>
</gene>
<dbReference type="EMBL" id="CP000746">
    <property type="protein sequence ID" value="ABR74116.1"/>
    <property type="molecule type" value="Genomic_DNA"/>
</dbReference>
<evidence type="ECO:0000259" key="2">
    <source>
        <dbReference type="Pfam" id="PF26367"/>
    </source>
</evidence>
<keyword evidence="1" id="KW-0732">Signal</keyword>
<dbReference type="RefSeq" id="WP_012072495.1">
    <property type="nucleotide sequence ID" value="NC_009655.1"/>
</dbReference>
<dbReference type="HOGENOM" id="CLU_1213875_0_0_6"/>
<keyword evidence="4" id="KW-1185">Reference proteome</keyword>
<dbReference type="Pfam" id="PF26367">
    <property type="entry name" value="DUF8095"/>
    <property type="match status" value="1"/>
</dbReference>
<sequence>MKCSNIVKNCLILTALSGCATSSDFANPAWRPFKDIDGSVREISFYSWKVLETKDGKHVERDSHVAYLAKPLGENLKAKQKIGEMYPLGQAGENSAMATIFLLDGKSLNIYDEPAVKALAQAKTFDFYEFGGMRLSHARFTAKKAICRDFKGKTGVDLLMTTNYYPRNSFTDFYTALINVNLRRDNAPKEIGYTPSFTGSDTTLQHELKTEEAKQGKNIALLNIQEKASILFNIICK</sequence>
<evidence type="ECO:0000256" key="1">
    <source>
        <dbReference type="SAM" id="SignalP"/>
    </source>
</evidence>
<evidence type="ECO:0000313" key="3">
    <source>
        <dbReference type="EMBL" id="ABR74116.1"/>
    </source>
</evidence>
<dbReference type="eggNOG" id="ENOG502ZHJ6">
    <property type="taxonomic scope" value="Bacteria"/>
</dbReference>
<evidence type="ECO:0000313" key="4">
    <source>
        <dbReference type="Proteomes" id="UP000001114"/>
    </source>
</evidence>
<name>A6VMB9_ACTSZ</name>
<dbReference type="STRING" id="339671.Asuc_0744"/>
<accession>A6VMB9</accession>
<reference evidence="4" key="1">
    <citation type="journal article" date="2010" name="BMC Genomics">
        <title>A genomic perspective on the potential of Actinobacillus succinogenes for industrial succinate production.</title>
        <authorList>
            <person name="McKinlay J.B."/>
            <person name="Laivenieks M."/>
            <person name="Schindler B.D."/>
            <person name="McKinlay A.A."/>
            <person name="Siddaramappa S."/>
            <person name="Challacombe J.F."/>
            <person name="Lowry S.R."/>
            <person name="Clum A."/>
            <person name="Lapidus A.L."/>
            <person name="Burkhart K.B."/>
            <person name="Harkins V."/>
            <person name="Vieille C."/>
        </authorList>
    </citation>
    <scope>NUCLEOTIDE SEQUENCE [LARGE SCALE GENOMIC DNA]</scope>
    <source>
        <strain evidence="4">ATCC 55618 / DSM 22257 / CCUG 43843 / 130Z</strain>
    </source>
</reference>